<dbReference type="Proteomes" id="UP001396334">
    <property type="component" value="Unassembled WGS sequence"/>
</dbReference>
<feature type="region of interest" description="Disordered" evidence="1">
    <location>
        <begin position="1"/>
        <end position="162"/>
    </location>
</feature>
<protein>
    <submittedName>
        <fullName evidence="2">Uncharacterized protein</fullName>
    </submittedName>
</protein>
<feature type="compositionally biased region" description="Polar residues" evidence="1">
    <location>
        <begin position="279"/>
        <end position="293"/>
    </location>
</feature>
<name>A0ABR2NII0_9ROSI</name>
<feature type="compositionally biased region" description="Low complexity" evidence="1">
    <location>
        <begin position="100"/>
        <end position="115"/>
    </location>
</feature>
<feature type="compositionally biased region" description="Basic and acidic residues" evidence="1">
    <location>
        <begin position="193"/>
        <end position="208"/>
    </location>
</feature>
<feature type="region of interest" description="Disordered" evidence="1">
    <location>
        <begin position="193"/>
        <end position="236"/>
    </location>
</feature>
<accession>A0ABR2NII0</accession>
<gene>
    <name evidence="2" type="ORF">V6N11_025487</name>
</gene>
<feature type="compositionally biased region" description="Pro residues" evidence="1">
    <location>
        <begin position="145"/>
        <end position="162"/>
    </location>
</feature>
<feature type="compositionally biased region" description="Polar residues" evidence="1">
    <location>
        <begin position="121"/>
        <end position="133"/>
    </location>
</feature>
<feature type="compositionally biased region" description="Polar residues" evidence="1">
    <location>
        <begin position="71"/>
        <end position="91"/>
    </location>
</feature>
<comment type="caution">
    <text evidence="2">The sequence shown here is derived from an EMBL/GenBank/DDBJ whole genome shotgun (WGS) entry which is preliminary data.</text>
</comment>
<feature type="compositionally biased region" description="Low complexity" evidence="1">
    <location>
        <begin position="51"/>
        <end position="66"/>
    </location>
</feature>
<reference evidence="2 3" key="1">
    <citation type="journal article" date="2024" name="G3 (Bethesda)">
        <title>Genome assembly of Hibiscus sabdariffa L. provides insights into metabolisms of medicinal natural products.</title>
        <authorList>
            <person name="Kim T."/>
        </authorList>
    </citation>
    <scope>NUCLEOTIDE SEQUENCE [LARGE SCALE GENOMIC DNA]</scope>
    <source>
        <strain evidence="2">TK-2024</strain>
        <tissue evidence="2">Old leaves</tissue>
    </source>
</reference>
<dbReference type="PANTHER" id="PTHR33472:SF1">
    <property type="entry name" value="EXTENSIN-RELATED"/>
    <property type="match status" value="1"/>
</dbReference>
<evidence type="ECO:0000256" key="1">
    <source>
        <dbReference type="SAM" id="MobiDB-lite"/>
    </source>
</evidence>
<keyword evidence="3" id="KW-1185">Reference proteome</keyword>
<dbReference type="PANTHER" id="PTHR33472">
    <property type="entry name" value="OS01G0106600 PROTEIN"/>
    <property type="match status" value="1"/>
</dbReference>
<feature type="region of interest" description="Disordered" evidence="1">
    <location>
        <begin position="276"/>
        <end position="315"/>
    </location>
</feature>
<sequence length="369" mass="39326">MSNQQAPSRPWFRLASITRPAPTPTPEPTPAPPRPAATVPPELRPPSQAESPPTAVSSVPTSPAAVGRASQPASPSNRKPTTSSSVPSNSLVKIVPNATPPKTATTTTSMATSPTEKPVSSVPSPQASITTTKPAVHSPIKSPKIKPPTAPTPSPLTLPPPQLKAQDVVEPKIPVEAEQKTVLVQNTTDKPKEWLFGAPRKDVGETSKRSIPLNEPYNNGETKEKRHGKKFSSDTKGDVGTRVITIAGENKGAFMEIIGSPHNNDFQGSPHRLGKMVDSSRTGSDYQIYSSSGEEGDGKNKMMNNKNNRTSKTKPMNAFNSNVQGINNSILYNSSCTHHDPGVHVSLQRKPAAGAGRFLVKERINGYNS</sequence>
<feature type="compositionally biased region" description="Pro residues" evidence="1">
    <location>
        <begin position="21"/>
        <end position="35"/>
    </location>
</feature>
<organism evidence="2 3">
    <name type="scientific">Hibiscus sabdariffa</name>
    <name type="common">roselle</name>
    <dbReference type="NCBI Taxonomy" id="183260"/>
    <lineage>
        <taxon>Eukaryota</taxon>
        <taxon>Viridiplantae</taxon>
        <taxon>Streptophyta</taxon>
        <taxon>Embryophyta</taxon>
        <taxon>Tracheophyta</taxon>
        <taxon>Spermatophyta</taxon>
        <taxon>Magnoliopsida</taxon>
        <taxon>eudicotyledons</taxon>
        <taxon>Gunneridae</taxon>
        <taxon>Pentapetalae</taxon>
        <taxon>rosids</taxon>
        <taxon>malvids</taxon>
        <taxon>Malvales</taxon>
        <taxon>Malvaceae</taxon>
        <taxon>Malvoideae</taxon>
        <taxon>Hibiscus</taxon>
    </lineage>
</organism>
<proteinExistence type="predicted"/>
<evidence type="ECO:0000313" key="2">
    <source>
        <dbReference type="EMBL" id="KAK8975984.1"/>
    </source>
</evidence>
<evidence type="ECO:0000313" key="3">
    <source>
        <dbReference type="Proteomes" id="UP001396334"/>
    </source>
</evidence>
<dbReference type="EMBL" id="JBBPBN010000138">
    <property type="protein sequence ID" value="KAK8975984.1"/>
    <property type="molecule type" value="Genomic_DNA"/>
</dbReference>